<protein>
    <recommendedName>
        <fullName evidence="1">DUF1023 domain-containing protein</fullName>
    </recommendedName>
</protein>
<dbReference type="InterPro" id="IPR010427">
    <property type="entry name" value="DUF1023"/>
</dbReference>
<proteinExistence type="predicted"/>
<dbReference type="AlphaFoldDB" id="A0A3D4SZQ6"/>
<sequence>MTVDIRDIEHADLGHVTDIADRWRRGGTSLCGTAGELRGTAEFPGWDGTAAEAMRHRVDSSTNQADVAGFRSTAVGVMTGAHTAALAVAQGIVRAVLAAARTTGMHVSPDGTVRPGGGGTAGAVTGLLAAVPGPAGHLVAGTAAALTAVLQEVMQYVMLQDSLAGGAVSVTCDVDRPPVVSPVEFSPGAVAELTRDPARAAAGAAVFPAELDATLGADRKAELTSAVDRARESLALRGLDPDVVGVAVMDLAGSPAVVVGDLAEARTVSTLVSGVGSSGSGAVAGTAAAAGRIAGPGHAVVAWHGYTAPGNLLTGALPGHAIVGAPALRKAQRQLRETTREDADLQIIAHSYGTTLTGTAAMPFSAGLEADTLQILGSPGMVAPTAGALNLHATDGHAEVHVRDEPGDLIGLATGPVHGLHGRDPASPLFGADSVDSVDSVNGAIGDNRRGGPLHRAWDAVTDGYLWLRGDLDTHSAYLSDEQVLEKLRWGP</sequence>
<feature type="domain" description="DUF1023" evidence="1">
    <location>
        <begin position="255"/>
        <end position="409"/>
    </location>
</feature>
<dbReference type="EMBL" id="DQID01000212">
    <property type="protein sequence ID" value="HCT14758.1"/>
    <property type="molecule type" value="Genomic_DNA"/>
</dbReference>
<organism evidence="2 3">
    <name type="scientific">Corynebacterium nuruki</name>
    <dbReference type="NCBI Taxonomy" id="1032851"/>
    <lineage>
        <taxon>Bacteria</taxon>
        <taxon>Bacillati</taxon>
        <taxon>Actinomycetota</taxon>
        <taxon>Actinomycetes</taxon>
        <taxon>Mycobacteriales</taxon>
        <taxon>Corynebacteriaceae</taxon>
        <taxon>Corynebacterium</taxon>
    </lineage>
</organism>
<dbReference type="Pfam" id="PF06259">
    <property type="entry name" value="Abhydrolase_8"/>
    <property type="match status" value="1"/>
</dbReference>
<dbReference type="STRING" id="863239.GCA_000213935_01600"/>
<reference evidence="2 3" key="1">
    <citation type="journal article" date="2018" name="Nat. Biotechnol.">
        <title>A standardized bacterial taxonomy based on genome phylogeny substantially revises the tree of life.</title>
        <authorList>
            <person name="Parks D.H."/>
            <person name="Chuvochina M."/>
            <person name="Waite D.W."/>
            <person name="Rinke C."/>
            <person name="Skarshewski A."/>
            <person name="Chaumeil P.A."/>
            <person name="Hugenholtz P."/>
        </authorList>
    </citation>
    <scope>NUCLEOTIDE SEQUENCE [LARGE SCALE GENOMIC DNA]</scope>
    <source>
        <strain evidence="2">UBA11247</strain>
    </source>
</reference>
<evidence type="ECO:0000313" key="3">
    <source>
        <dbReference type="Proteomes" id="UP000261739"/>
    </source>
</evidence>
<comment type="caution">
    <text evidence="2">The sequence shown here is derived from an EMBL/GenBank/DDBJ whole genome shotgun (WGS) entry which is preliminary data.</text>
</comment>
<name>A0A3D4SZQ6_9CORY</name>
<accession>A0A3D4SZQ6</accession>
<gene>
    <name evidence="2" type="ORF">DIW82_08225</name>
</gene>
<evidence type="ECO:0000313" key="2">
    <source>
        <dbReference type="EMBL" id="HCT14758.1"/>
    </source>
</evidence>
<evidence type="ECO:0000259" key="1">
    <source>
        <dbReference type="Pfam" id="PF06259"/>
    </source>
</evidence>
<dbReference type="Proteomes" id="UP000261739">
    <property type="component" value="Unassembled WGS sequence"/>
</dbReference>